<evidence type="ECO:0000313" key="1">
    <source>
        <dbReference type="EMBL" id="CDL81237.1"/>
    </source>
</evidence>
<proteinExistence type="predicted"/>
<protein>
    <submittedName>
        <fullName evidence="1">Uncharacterized protein</fullName>
    </submittedName>
</protein>
<sequence>MFGDDISLSYLLTSFTLDECIKNTFISAITWVYFHELGHLSQEHGIYRFKQDELNIISEVKDTNNDELTQEESIIYHATELAADYYSTVTCVCELVRQFSKSEWKVAISFLMTGLPIVLFHFHGTAFEKEQEEPKGSHPYPLTRLELMAPLTYEFLSIVNTDERVEYVNLCGYSVFSVSLFWLRKVHFEPEYVSHYILHGISNRKDILNYLKFIIPAWDSVEPSIRGMYHYGSDIHLLKFSDHLRGSVLNSSPI</sequence>
<organism evidence="1 2">
    <name type="scientific">Xenorhabdus szentirmaii DSM 16338</name>
    <dbReference type="NCBI Taxonomy" id="1427518"/>
    <lineage>
        <taxon>Bacteria</taxon>
        <taxon>Pseudomonadati</taxon>
        <taxon>Pseudomonadota</taxon>
        <taxon>Gammaproteobacteria</taxon>
        <taxon>Enterobacterales</taxon>
        <taxon>Morganellaceae</taxon>
        <taxon>Xenorhabdus</taxon>
    </lineage>
</organism>
<dbReference type="EMBL" id="CBXF010000013">
    <property type="protein sequence ID" value="CDL81237.1"/>
    <property type="molecule type" value="Genomic_DNA"/>
</dbReference>
<dbReference type="Proteomes" id="UP000019202">
    <property type="component" value="Unassembled WGS sequence"/>
</dbReference>
<dbReference type="OrthoDB" id="9155073at2"/>
<keyword evidence="2" id="KW-1185">Reference proteome</keyword>
<name>W1IRX3_9GAMM</name>
<gene>
    <name evidence="1" type="ORF">XSR1_110112</name>
</gene>
<dbReference type="GeneID" id="97123105"/>
<evidence type="ECO:0000313" key="2">
    <source>
        <dbReference type="Proteomes" id="UP000019202"/>
    </source>
</evidence>
<dbReference type="AlphaFoldDB" id="W1IRX3"/>
<comment type="caution">
    <text evidence="1">The sequence shown here is derived from an EMBL/GenBank/DDBJ whole genome shotgun (WGS) entry which is preliminary data.</text>
</comment>
<reference evidence="1" key="1">
    <citation type="submission" date="2013-11" db="EMBL/GenBank/DDBJ databases">
        <title>Draft genome sequence and annotation of the entomopathogenic bacteria, Xenorhabdus cabanillasi strain JM26 and Xenorhabdus szentirmai strain DSM 16338.</title>
        <authorList>
            <person name="Gualtieri M."/>
            <person name="Ogier J.C."/>
            <person name="Pages S."/>
            <person name="Givaudan A."/>
            <person name="Gaudriault S."/>
        </authorList>
    </citation>
    <scope>NUCLEOTIDE SEQUENCE [LARGE SCALE GENOMIC DNA]</scope>
    <source>
        <strain evidence="1">DSM 16338</strain>
    </source>
</reference>
<dbReference type="RefSeq" id="WP_038234664.1">
    <property type="nucleotide sequence ID" value="NZ_CAWLWS010000013.1"/>
</dbReference>
<accession>W1IRX3</accession>